<keyword evidence="1 3" id="KW-0238">DNA-binding</keyword>
<evidence type="ECO:0000313" key="4">
    <source>
        <dbReference type="Proteomes" id="UP001365405"/>
    </source>
</evidence>
<comment type="caution">
    <text evidence="3">The sequence shown here is derived from an EMBL/GenBank/DDBJ whole genome shotgun (WGS) entry which is preliminary data.</text>
</comment>
<sequence length="82" mass="8891">MQVSKWGNSLAIRLPAAVVDVLDLKEGDDIEVCVDAGPSLAIRRKPAAKELLARLRQYRGSLPADFKFDRLEANARGAADGN</sequence>
<evidence type="ECO:0000256" key="1">
    <source>
        <dbReference type="PROSITE-ProRule" id="PRU01076"/>
    </source>
</evidence>
<name>A0ABU9CJ73_9BURK</name>
<gene>
    <name evidence="3" type="ORF">AACH10_11000</name>
</gene>
<dbReference type="InterPro" id="IPR007159">
    <property type="entry name" value="SpoVT-AbrB_dom"/>
</dbReference>
<reference evidence="3 4" key="1">
    <citation type="submission" date="2024-04" db="EMBL/GenBank/DDBJ databases">
        <title>Novel species of the genus Ideonella isolated from streams.</title>
        <authorList>
            <person name="Lu H."/>
        </authorList>
    </citation>
    <scope>NUCLEOTIDE SEQUENCE [LARGE SCALE GENOMIC DNA]</scope>
    <source>
        <strain evidence="3 4">DXS22W</strain>
    </source>
</reference>
<dbReference type="PROSITE" id="PS51740">
    <property type="entry name" value="SPOVT_ABRB"/>
    <property type="match status" value="1"/>
</dbReference>
<accession>A0ABU9CJ73</accession>
<evidence type="ECO:0000313" key="3">
    <source>
        <dbReference type="EMBL" id="MEK8050764.1"/>
    </source>
</evidence>
<protein>
    <submittedName>
        <fullName evidence="3">AbrB/MazE/SpoVT family DNA-binding domain-containing protein</fullName>
    </submittedName>
</protein>
<dbReference type="EMBL" id="JBBUTH010000004">
    <property type="protein sequence ID" value="MEK8050764.1"/>
    <property type="molecule type" value="Genomic_DNA"/>
</dbReference>
<dbReference type="GO" id="GO:0003677">
    <property type="term" value="F:DNA binding"/>
    <property type="evidence" value="ECO:0007669"/>
    <property type="project" value="UniProtKB-KW"/>
</dbReference>
<dbReference type="InterPro" id="IPR037914">
    <property type="entry name" value="SpoVT-AbrB_sf"/>
</dbReference>
<dbReference type="Gene3D" id="2.10.260.10">
    <property type="match status" value="1"/>
</dbReference>
<dbReference type="SUPFAM" id="SSF89447">
    <property type="entry name" value="AbrB/MazE/MraZ-like"/>
    <property type="match status" value="1"/>
</dbReference>
<dbReference type="Pfam" id="PF04014">
    <property type="entry name" value="MazE_antitoxin"/>
    <property type="match status" value="1"/>
</dbReference>
<feature type="domain" description="SpoVT-AbrB" evidence="2">
    <location>
        <begin position="1"/>
        <end position="47"/>
    </location>
</feature>
<dbReference type="Proteomes" id="UP001365405">
    <property type="component" value="Unassembled WGS sequence"/>
</dbReference>
<organism evidence="3 4">
    <name type="scientific">Pseudaquabacterium inlustre</name>
    <dbReference type="NCBI Taxonomy" id="2984192"/>
    <lineage>
        <taxon>Bacteria</taxon>
        <taxon>Pseudomonadati</taxon>
        <taxon>Pseudomonadota</taxon>
        <taxon>Betaproteobacteria</taxon>
        <taxon>Burkholderiales</taxon>
        <taxon>Sphaerotilaceae</taxon>
        <taxon>Pseudaquabacterium</taxon>
    </lineage>
</organism>
<evidence type="ECO:0000259" key="2">
    <source>
        <dbReference type="PROSITE" id="PS51740"/>
    </source>
</evidence>
<keyword evidence="4" id="KW-1185">Reference proteome</keyword>
<dbReference type="SMART" id="SM00966">
    <property type="entry name" value="SpoVT_AbrB"/>
    <property type="match status" value="1"/>
</dbReference>
<dbReference type="RefSeq" id="WP_341410427.1">
    <property type="nucleotide sequence ID" value="NZ_JBBUTH010000004.1"/>
</dbReference>
<proteinExistence type="predicted"/>